<accession>X1H2Q2</accession>
<sequence>ILHKESIESEPLKFMLDDSENSPVVNLLKSCPDN</sequence>
<proteinExistence type="predicted"/>
<reference evidence="1" key="1">
    <citation type="journal article" date="2014" name="Front. Microbiol.">
        <title>High frequency of phylogenetically diverse reductive dehalogenase-homologous genes in deep subseafloor sedimentary metagenomes.</title>
        <authorList>
            <person name="Kawai M."/>
            <person name="Futagami T."/>
            <person name="Toyoda A."/>
            <person name="Takaki Y."/>
            <person name="Nishi S."/>
            <person name="Hori S."/>
            <person name="Arai W."/>
            <person name="Tsubouchi T."/>
            <person name="Morono Y."/>
            <person name="Uchiyama I."/>
            <person name="Ito T."/>
            <person name="Fujiyama A."/>
            <person name="Inagaki F."/>
            <person name="Takami H."/>
        </authorList>
    </citation>
    <scope>NUCLEOTIDE SEQUENCE</scope>
    <source>
        <strain evidence="1">Expedition CK06-06</strain>
    </source>
</reference>
<organism evidence="1">
    <name type="scientific">marine sediment metagenome</name>
    <dbReference type="NCBI Taxonomy" id="412755"/>
    <lineage>
        <taxon>unclassified sequences</taxon>
        <taxon>metagenomes</taxon>
        <taxon>ecological metagenomes</taxon>
    </lineage>
</organism>
<dbReference type="EMBL" id="BARU01026583">
    <property type="protein sequence ID" value="GAH64441.1"/>
    <property type="molecule type" value="Genomic_DNA"/>
</dbReference>
<name>X1H2Q2_9ZZZZ</name>
<feature type="non-terminal residue" evidence="1">
    <location>
        <position position="1"/>
    </location>
</feature>
<dbReference type="AlphaFoldDB" id="X1H2Q2"/>
<evidence type="ECO:0000313" key="1">
    <source>
        <dbReference type="EMBL" id="GAH64441.1"/>
    </source>
</evidence>
<comment type="caution">
    <text evidence="1">The sequence shown here is derived from an EMBL/GenBank/DDBJ whole genome shotgun (WGS) entry which is preliminary data.</text>
</comment>
<gene>
    <name evidence="1" type="ORF">S03H2_42684</name>
</gene>
<protein>
    <submittedName>
        <fullName evidence="1">Uncharacterized protein</fullName>
    </submittedName>
</protein>